<evidence type="ECO:0000259" key="2">
    <source>
        <dbReference type="Pfam" id="PF01958"/>
    </source>
</evidence>
<dbReference type="EMBL" id="FQXC01000001">
    <property type="protein sequence ID" value="SHG85544.1"/>
    <property type="molecule type" value="Genomic_DNA"/>
</dbReference>
<dbReference type="SUPFAM" id="SSF51735">
    <property type="entry name" value="NAD(P)-binding Rossmann-fold domains"/>
    <property type="match status" value="1"/>
</dbReference>
<dbReference type="OrthoDB" id="8456681at2"/>
<dbReference type="Pfam" id="PF01958">
    <property type="entry name" value="Asp_DH_C"/>
    <property type="match status" value="1"/>
</dbReference>
<protein>
    <submittedName>
        <fullName evidence="4">Aspartate dehydrogenase</fullName>
    </submittedName>
</protein>
<dbReference type="InterPro" id="IPR036291">
    <property type="entry name" value="NAD(P)-bd_dom_sf"/>
</dbReference>
<evidence type="ECO:0000313" key="5">
    <source>
        <dbReference type="Proteomes" id="UP000184221"/>
    </source>
</evidence>
<dbReference type="InterPro" id="IPR011182">
    <property type="entry name" value="L-Asp_DH"/>
</dbReference>
<evidence type="ECO:0000259" key="3">
    <source>
        <dbReference type="Pfam" id="PF03447"/>
    </source>
</evidence>
<dbReference type="PANTHER" id="PTHR31873">
    <property type="entry name" value="L-ASPARTATE DEHYDROGENASE-RELATED"/>
    <property type="match status" value="1"/>
</dbReference>
<organism evidence="4 5">
    <name type="scientific">Marivita hallyeonensis</name>
    <dbReference type="NCBI Taxonomy" id="996342"/>
    <lineage>
        <taxon>Bacteria</taxon>
        <taxon>Pseudomonadati</taxon>
        <taxon>Pseudomonadota</taxon>
        <taxon>Alphaproteobacteria</taxon>
        <taxon>Rhodobacterales</taxon>
        <taxon>Roseobacteraceae</taxon>
        <taxon>Marivita</taxon>
    </lineage>
</organism>
<dbReference type="RefSeq" id="WP_072776185.1">
    <property type="nucleotide sequence ID" value="NZ_FQXC01000001.1"/>
</dbReference>
<dbReference type="AlphaFoldDB" id="A0A1M5N7M7"/>
<dbReference type="GO" id="GO:0009435">
    <property type="term" value="P:NAD+ biosynthetic process"/>
    <property type="evidence" value="ECO:0007669"/>
    <property type="project" value="InterPro"/>
</dbReference>
<reference evidence="4 5" key="1">
    <citation type="submission" date="2016-11" db="EMBL/GenBank/DDBJ databases">
        <authorList>
            <person name="Jaros S."/>
            <person name="Januszkiewicz K."/>
            <person name="Wedrychowicz H."/>
        </authorList>
    </citation>
    <scope>NUCLEOTIDE SEQUENCE [LARGE SCALE GENOMIC DNA]</scope>
    <source>
        <strain evidence="4 5">DSM 29431</strain>
    </source>
</reference>
<keyword evidence="5" id="KW-1185">Reference proteome</keyword>
<dbReference type="Gene3D" id="3.30.360.10">
    <property type="entry name" value="Dihydrodipicolinate Reductase, domain 2"/>
    <property type="match status" value="1"/>
</dbReference>
<comment type="similarity">
    <text evidence="1">Belongs to the L-aspartate dehydrogenase family.</text>
</comment>
<dbReference type="Gene3D" id="3.40.50.720">
    <property type="entry name" value="NAD(P)-binding Rossmann-like Domain"/>
    <property type="match status" value="1"/>
</dbReference>
<proteinExistence type="inferred from homology"/>
<dbReference type="STRING" id="996342.SAMN05443551_0801"/>
<evidence type="ECO:0000256" key="1">
    <source>
        <dbReference type="ARBA" id="ARBA00008331"/>
    </source>
</evidence>
<evidence type="ECO:0000313" key="4">
    <source>
        <dbReference type="EMBL" id="SHG85544.1"/>
    </source>
</evidence>
<dbReference type="Proteomes" id="UP000184221">
    <property type="component" value="Unassembled WGS sequence"/>
</dbReference>
<dbReference type="PANTHER" id="PTHR31873:SF6">
    <property type="entry name" value="ASPARTATE DEHYDROGENASE DOMAIN-CONTAINING PROTEIN"/>
    <property type="match status" value="1"/>
</dbReference>
<dbReference type="Pfam" id="PF03447">
    <property type="entry name" value="NAD_binding_3"/>
    <property type="match status" value="1"/>
</dbReference>
<dbReference type="NCBIfam" id="NF009825">
    <property type="entry name" value="PRK13302.1"/>
    <property type="match status" value="1"/>
</dbReference>
<dbReference type="InterPro" id="IPR002811">
    <property type="entry name" value="Asp_DH"/>
</dbReference>
<dbReference type="GO" id="GO:0050661">
    <property type="term" value="F:NADP binding"/>
    <property type="evidence" value="ECO:0007669"/>
    <property type="project" value="InterPro"/>
</dbReference>
<dbReference type="SUPFAM" id="SSF55347">
    <property type="entry name" value="Glyceraldehyde-3-phosphate dehydrogenase-like, C-terminal domain"/>
    <property type="match status" value="1"/>
</dbReference>
<accession>A0A1M5N7M7</accession>
<name>A0A1M5N7M7_9RHOB</name>
<feature type="domain" description="Aspartate/homoserine dehydrogenase NAD-binding" evidence="3">
    <location>
        <begin position="7"/>
        <end position="117"/>
    </location>
</feature>
<dbReference type="PIRSF" id="PIRSF005227">
    <property type="entry name" value="Asp_dh_NAD_syn"/>
    <property type="match status" value="1"/>
</dbReference>
<sequence length="267" mass="27716">MKVGIAGLGAIGLRVAQELDRGGIPGCTLAGIATRNAARAADANATLNTPAPVYALHEIARQCDVVIETLPPTLFLDLARPTIEAGKTLVVLTASQLLGQQALIDRAAETGATIAIPSGAILGLDAIKGAAEGEITSAVIETRKPVAGLIKAPYVQENGIDLTGLTEPMQIIAGPVVDIARHFPANVNVAVAVSLAGIGPEKTRMEVWADPSVTRNLHTVRVTSDSSDFTMSIQNRPSDENPATGKITALSVIAWLRQQTATLRVGT</sequence>
<dbReference type="InterPro" id="IPR005106">
    <property type="entry name" value="Asp/hSer_DH_NAD-bd"/>
</dbReference>
<feature type="domain" description="Aspartate dehydrogenase" evidence="2">
    <location>
        <begin position="166"/>
        <end position="253"/>
    </location>
</feature>
<dbReference type="GO" id="GO:0033735">
    <property type="term" value="F:aspartate dehydrogenase [NAD(P)+] activity"/>
    <property type="evidence" value="ECO:0007669"/>
    <property type="project" value="InterPro"/>
</dbReference>
<gene>
    <name evidence="4" type="ORF">SAMN05443551_0801</name>
</gene>